<reference evidence="2" key="1">
    <citation type="submission" date="2018-01" db="EMBL/GenBank/DDBJ databases">
        <title>An insight into the sialome of Amazonian anophelines.</title>
        <authorList>
            <person name="Ribeiro J.M."/>
            <person name="Scarpassa V."/>
            <person name="Calvo E."/>
        </authorList>
    </citation>
    <scope>NUCLEOTIDE SEQUENCE</scope>
</reference>
<accession>A0A2M4DPL0</accession>
<feature type="signal peptide" evidence="1">
    <location>
        <begin position="1"/>
        <end position="27"/>
    </location>
</feature>
<proteinExistence type="predicted"/>
<sequence length="146" mass="15711">MMRCFARTHFTLAAHSLLAALAHCGFANTGAAIVTANRTIHSGREKLSKRSVFLGEAGRPAGSVRQRQARAVASEDKLKILLLLLLLLSLQFVPHSNVSLYVRSLPSLGGSISSLEAPGTPWPRPGPEVAHVRCGVRSYAEDEVSR</sequence>
<dbReference type="EMBL" id="GGFL01015283">
    <property type="protein sequence ID" value="MBW79461.1"/>
    <property type="molecule type" value="Transcribed_RNA"/>
</dbReference>
<name>A0A2M4DPL0_ANODA</name>
<keyword evidence="1" id="KW-0732">Signal</keyword>
<organism evidence="2">
    <name type="scientific">Anopheles darlingi</name>
    <name type="common">Mosquito</name>
    <dbReference type="NCBI Taxonomy" id="43151"/>
    <lineage>
        <taxon>Eukaryota</taxon>
        <taxon>Metazoa</taxon>
        <taxon>Ecdysozoa</taxon>
        <taxon>Arthropoda</taxon>
        <taxon>Hexapoda</taxon>
        <taxon>Insecta</taxon>
        <taxon>Pterygota</taxon>
        <taxon>Neoptera</taxon>
        <taxon>Endopterygota</taxon>
        <taxon>Diptera</taxon>
        <taxon>Nematocera</taxon>
        <taxon>Culicoidea</taxon>
        <taxon>Culicidae</taxon>
        <taxon>Anophelinae</taxon>
        <taxon>Anopheles</taxon>
    </lineage>
</organism>
<evidence type="ECO:0000256" key="1">
    <source>
        <dbReference type="SAM" id="SignalP"/>
    </source>
</evidence>
<evidence type="ECO:0000313" key="2">
    <source>
        <dbReference type="EMBL" id="MBW79461.1"/>
    </source>
</evidence>
<protein>
    <submittedName>
        <fullName evidence="2">Putative secreted protein</fullName>
    </submittedName>
</protein>
<dbReference type="AlphaFoldDB" id="A0A2M4DPL0"/>
<feature type="chain" id="PRO_5014636916" evidence="1">
    <location>
        <begin position="28"/>
        <end position="146"/>
    </location>
</feature>